<dbReference type="Proteomes" id="UP000645612">
    <property type="component" value="Unassembled WGS sequence"/>
</dbReference>
<dbReference type="EMBL" id="JAEDXG010000023">
    <property type="protein sequence ID" value="MBH9699400.1"/>
    <property type="molecule type" value="Genomic_DNA"/>
</dbReference>
<dbReference type="AlphaFoldDB" id="A0A8I1DP36"/>
<name>A0A8I1DP36_BURCE</name>
<accession>A0A8I1DP36</accession>
<evidence type="ECO:0000313" key="2">
    <source>
        <dbReference type="Proteomes" id="UP000645612"/>
    </source>
</evidence>
<sequence length="159" mass="17886">MPVRERRKFLQDVKNIVDSDNLADVDAVGRSLRVDFSVTEDANYMASGASTVFGRRLVRRAERQAKEFEKDSAVYYGMFFEGAGEPMRVQIRFKLNPDMVCVTNVDLLDVFNGKGRYFVGFGGEYIYRGDSTAIVQAYFRFGSDGCLIEVGLSQGFVGR</sequence>
<proteinExistence type="predicted"/>
<organism evidence="1 2">
    <name type="scientific">Burkholderia cepacia</name>
    <name type="common">Pseudomonas cepacia</name>
    <dbReference type="NCBI Taxonomy" id="292"/>
    <lineage>
        <taxon>Bacteria</taxon>
        <taxon>Pseudomonadati</taxon>
        <taxon>Pseudomonadota</taxon>
        <taxon>Betaproteobacteria</taxon>
        <taxon>Burkholderiales</taxon>
        <taxon>Burkholderiaceae</taxon>
        <taxon>Burkholderia</taxon>
        <taxon>Burkholderia cepacia complex</taxon>
    </lineage>
</organism>
<gene>
    <name evidence="1" type="ORF">JAO13_23440</name>
</gene>
<evidence type="ECO:0000313" key="1">
    <source>
        <dbReference type="EMBL" id="MBH9699400.1"/>
    </source>
</evidence>
<reference evidence="1" key="1">
    <citation type="submission" date="2020-12" db="EMBL/GenBank/DDBJ databases">
        <title>Burkholderia cepacia complex in Mexico.</title>
        <authorList>
            <person name="Estrada P."/>
        </authorList>
    </citation>
    <scope>NUCLEOTIDE SEQUENCE</scope>
    <source>
        <strain evidence="1">871</strain>
    </source>
</reference>
<comment type="caution">
    <text evidence="1">The sequence shown here is derived from an EMBL/GenBank/DDBJ whole genome shotgun (WGS) entry which is preliminary data.</text>
</comment>
<protein>
    <submittedName>
        <fullName evidence="1">Uncharacterized protein</fullName>
    </submittedName>
</protein>
<dbReference type="RefSeq" id="WP_131723359.1">
    <property type="nucleotide sequence ID" value="NZ_CADDZZ010000023.1"/>
</dbReference>